<evidence type="ECO:0000256" key="3">
    <source>
        <dbReference type="ARBA" id="ARBA00022490"/>
    </source>
</evidence>
<evidence type="ECO:0000313" key="9">
    <source>
        <dbReference type="Proteomes" id="UP000316621"/>
    </source>
</evidence>
<feature type="region of interest" description="Disordered" evidence="6">
    <location>
        <begin position="1"/>
        <end position="150"/>
    </location>
</feature>
<dbReference type="InterPro" id="IPR044806">
    <property type="entry name" value="WVD2/WDL1-4"/>
</dbReference>
<feature type="compositionally biased region" description="Basic residues" evidence="6">
    <location>
        <begin position="358"/>
        <end position="372"/>
    </location>
</feature>
<dbReference type="GO" id="GO:0005874">
    <property type="term" value="C:microtubule"/>
    <property type="evidence" value="ECO:0007669"/>
    <property type="project" value="UniProtKB-KW"/>
</dbReference>
<dbReference type="EMBL" id="CM010723">
    <property type="protein sequence ID" value="RZC78494.1"/>
    <property type="molecule type" value="Genomic_DNA"/>
</dbReference>
<dbReference type="Pfam" id="PF06886">
    <property type="entry name" value="TPX2"/>
    <property type="match status" value="1"/>
</dbReference>
<feature type="domain" description="TPX2 C-terminal" evidence="7">
    <location>
        <begin position="224"/>
        <end position="294"/>
    </location>
</feature>
<protein>
    <recommendedName>
        <fullName evidence="7">TPX2 C-terminal domain-containing protein</fullName>
    </recommendedName>
</protein>
<comment type="similarity">
    <text evidence="2">Belongs to the TPX2 family.</text>
</comment>
<feature type="compositionally biased region" description="Basic and acidic residues" evidence="6">
    <location>
        <begin position="379"/>
        <end position="397"/>
    </location>
</feature>
<feature type="compositionally biased region" description="Basic and acidic residues" evidence="6">
    <location>
        <begin position="1"/>
        <end position="19"/>
    </location>
</feature>
<dbReference type="Gramene" id="RZC78494">
    <property type="protein sequence ID" value="RZC78494"/>
    <property type="gene ID" value="C5167_002684"/>
</dbReference>
<dbReference type="AlphaFoldDB" id="A0A4Y7KYV9"/>
<feature type="compositionally biased region" description="Polar residues" evidence="6">
    <location>
        <begin position="44"/>
        <end position="53"/>
    </location>
</feature>
<evidence type="ECO:0000259" key="7">
    <source>
        <dbReference type="Pfam" id="PF06886"/>
    </source>
</evidence>
<keyword evidence="9" id="KW-1185">Reference proteome</keyword>
<feature type="compositionally biased region" description="Polar residues" evidence="6">
    <location>
        <begin position="73"/>
        <end position="104"/>
    </location>
</feature>
<feature type="compositionally biased region" description="Low complexity" evidence="6">
    <location>
        <begin position="22"/>
        <end position="33"/>
    </location>
</feature>
<dbReference type="InterPro" id="IPR027329">
    <property type="entry name" value="TPX2_C"/>
</dbReference>
<feature type="region of interest" description="Disordered" evidence="6">
    <location>
        <begin position="281"/>
        <end position="305"/>
    </location>
</feature>
<proteinExistence type="inferred from homology"/>
<organism evidence="8 9">
    <name type="scientific">Papaver somniferum</name>
    <name type="common">Opium poppy</name>
    <dbReference type="NCBI Taxonomy" id="3469"/>
    <lineage>
        <taxon>Eukaryota</taxon>
        <taxon>Viridiplantae</taxon>
        <taxon>Streptophyta</taxon>
        <taxon>Embryophyta</taxon>
        <taxon>Tracheophyta</taxon>
        <taxon>Spermatophyta</taxon>
        <taxon>Magnoliopsida</taxon>
        <taxon>Ranunculales</taxon>
        <taxon>Papaveraceae</taxon>
        <taxon>Papaveroideae</taxon>
        <taxon>Papaver</taxon>
    </lineage>
</organism>
<evidence type="ECO:0000313" key="8">
    <source>
        <dbReference type="EMBL" id="RZC78494.1"/>
    </source>
</evidence>
<feature type="compositionally biased region" description="Polar residues" evidence="6">
    <location>
        <begin position="341"/>
        <end position="352"/>
    </location>
</feature>
<sequence length="441" mass="48429">MDTRNETSVKDVLEVKGDSEDLLNNNNDNDGLNSSAVVELDDAASTSNRSSQSKKNEGDQVDGMNLKKIKTTAPKSQISFGKGQTSVSRIQKPNLTKSQSFTKQSVSNSSGSSHRRRVSTGGSSTDGNSKSRLSTARKSSSSDEVVNSLPSEANDLSGQITKPIARLSLIRDDEDAVSTSYCLLFDFEFLFLLCSLYLWITNIFSCWNRSITPGGSRRRSCPEFTFRVVERAEKRKEFCQKLEEKSHAQELERKNLQAKSKESQDAELRQLRKSMTFVASPMPSFYREPPPPKTELRKLPTTRAVSPKLGRHIKIAVAASDNCSSSAVVESPRSRPYLDRNSLTKTNSNKDSAASKGPIRKSLTKLPSKKSRSINSKQNKGEHDNQNLEVNKAEDKGTSIGNSSATEVTGELEATKDPVANETILNLPSAEITPVEVSIKG</sequence>
<evidence type="ECO:0000256" key="2">
    <source>
        <dbReference type="ARBA" id="ARBA00005885"/>
    </source>
</evidence>
<dbReference type="GO" id="GO:0000226">
    <property type="term" value="P:microtubule cytoskeleton organization"/>
    <property type="evidence" value="ECO:0007669"/>
    <property type="project" value="InterPro"/>
</dbReference>
<feature type="compositionally biased region" description="Low complexity" evidence="6">
    <location>
        <begin position="119"/>
        <end position="139"/>
    </location>
</feature>
<evidence type="ECO:0000256" key="1">
    <source>
        <dbReference type="ARBA" id="ARBA00004245"/>
    </source>
</evidence>
<dbReference type="GO" id="GO:0008017">
    <property type="term" value="F:microtubule binding"/>
    <property type="evidence" value="ECO:0007669"/>
    <property type="project" value="InterPro"/>
</dbReference>
<dbReference type="PANTHER" id="PTHR46372">
    <property type="entry name" value="PROTEIN WVD2-LIKE 3"/>
    <property type="match status" value="1"/>
</dbReference>
<evidence type="ECO:0000256" key="4">
    <source>
        <dbReference type="ARBA" id="ARBA00022701"/>
    </source>
</evidence>
<keyword evidence="5" id="KW-0206">Cytoskeleton</keyword>
<evidence type="ECO:0000256" key="6">
    <source>
        <dbReference type="SAM" id="MobiDB-lite"/>
    </source>
</evidence>
<evidence type="ECO:0000256" key="5">
    <source>
        <dbReference type="ARBA" id="ARBA00023212"/>
    </source>
</evidence>
<comment type="subcellular location">
    <subcellularLocation>
        <location evidence="1">Cytoplasm</location>
        <location evidence="1">Cytoskeleton</location>
    </subcellularLocation>
</comment>
<keyword evidence="3" id="KW-0963">Cytoplasm</keyword>
<keyword evidence="4" id="KW-0493">Microtubule</keyword>
<gene>
    <name evidence="8" type="ORF">C5167_002684</name>
</gene>
<accession>A0A4Y7KYV9</accession>
<reference evidence="8 9" key="1">
    <citation type="journal article" date="2018" name="Science">
        <title>The opium poppy genome and morphinan production.</title>
        <authorList>
            <person name="Guo L."/>
            <person name="Winzer T."/>
            <person name="Yang X."/>
            <person name="Li Y."/>
            <person name="Ning Z."/>
            <person name="He Z."/>
            <person name="Teodor R."/>
            <person name="Lu Y."/>
            <person name="Bowser T.A."/>
            <person name="Graham I.A."/>
            <person name="Ye K."/>
        </authorList>
    </citation>
    <scope>NUCLEOTIDE SEQUENCE [LARGE SCALE GENOMIC DNA]</scope>
    <source>
        <strain evidence="9">cv. HN1</strain>
        <tissue evidence="8">Leaves</tissue>
    </source>
</reference>
<dbReference type="PANTHER" id="PTHR46372:SF26">
    <property type="entry name" value="(WILD MALAYSIAN BANANA) HYPOTHETICAL PROTEIN"/>
    <property type="match status" value="1"/>
</dbReference>
<feature type="region of interest" description="Disordered" evidence="6">
    <location>
        <begin position="320"/>
        <end position="422"/>
    </location>
</feature>
<dbReference type="Proteomes" id="UP000316621">
    <property type="component" value="Chromosome 9"/>
</dbReference>
<name>A0A4Y7KYV9_PAPSO</name>